<feature type="compositionally biased region" description="Pro residues" evidence="1">
    <location>
        <begin position="7"/>
        <end position="16"/>
    </location>
</feature>
<protein>
    <submittedName>
        <fullName evidence="2">Uncharacterized protein</fullName>
    </submittedName>
</protein>
<accession>A0AAD5M403</accession>
<dbReference type="Proteomes" id="UP001209570">
    <property type="component" value="Unassembled WGS sequence"/>
</dbReference>
<evidence type="ECO:0000313" key="3">
    <source>
        <dbReference type="Proteomes" id="UP001209570"/>
    </source>
</evidence>
<dbReference type="InterPro" id="IPR029063">
    <property type="entry name" value="SAM-dependent_MTases_sf"/>
</dbReference>
<dbReference type="CDD" id="cd02440">
    <property type="entry name" value="AdoMet_MTases"/>
    <property type="match status" value="1"/>
</dbReference>
<evidence type="ECO:0000256" key="1">
    <source>
        <dbReference type="SAM" id="MobiDB-lite"/>
    </source>
</evidence>
<dbReference type="SUPFAM" id="SSF53335">
    <property type="entry name" value="S-adenosyl-L-methionine-dependent methyltransferases"/>
    <property type="match status" value="1"/>
</dbReference>
<gene>
    <name evidence="2" type="ORF">P43SY_001055</name>
</gene>
<name>A0AAD5M403_PYTIN</name>
<keyword evidence="3" id="KW-1185">Reference proteome</keyword>
<organism evidence="2 3">
    <name type="scientific">Pythium insidiosum</name>
    <name type="common">Pythiosis disease agent</name>
    <dbReference type="NCBI Taxonomy" id="114742"/>
    <lineage>
        <taxon>Eukaryota</taxon>
        <taxon>Sar</taxon>
        <taxon>Stramenopiles</taxon>
        <taxon>Oomycota</taxon>
        <taxon>Peronosporomycetes</taxon>
        <taxon>Pythiales</taxon>
        <taxon>Pythiaceae</taxon>
        <taxon>Pythium</taxon>
    </lineage>
</organism>
<comment type="caution">
    <text evidence="2">The sequence shown here is derived from an EMBL/GenBank/DDBJ whole genome shotgun (WGS) entry which is preliminary data.</text>
</comment>
<dbReference type="PANTHER" id="PTHR14614:SF109">
    <property type="entry name" value="RIBOSOMAL LYSINE N-METHYLTRANSFERASE 5"/>
    <property type="match status" value="1"/>
</dbReference>
<dbReference type="InterPro" id="IPR019410">
    <property type="entry name" value="Methyltransf_16"/>
</dbReference>
<feature type="region of interest" description="Disordered" evidence="1">
    <location>
        <begin position="1"/>
        <end position="22"/>
    </location>
</feature>
<dbReference type="EMBL" id="JAKCXM010000436">
    <property type="protein sequence ID" value="KAJ0394093.1"/>
    <property type="molecule type" value="Genomic_DNA"/>
</dbReference>
<dbReference type="Gene3D" id="3.40.50.150">
    <property type="entry name" value="Vaccinia Virus protein VP39"/>
    <property type="match status" value="1"/>
</dbReference>
<dbReference type="PANTHER" id="PTHR14614">
    <property type="entry name" value="HEPATOCELLULAR CARCINOMA-ASSOCIATED ANTIGEN"/>
    <property type="match status" value="1"/>
</dbReference>
<sequence length="250" mass="27091">MNKTIEQPPPPPPPSPGAASSTHALVPFSFRNPYHDALRDDLRRFPIADRQILIRQAWQPDGKGGTSIGFGASVYDAAIALSLYLDSHRDVLHGKRVIELGCGPGLVGIVAAHLGAASVLVTDGDEASVALTSANISLNGLDAGAHCRAERYLWGDTSAMVTQDAPFDVILGADIVACPYADAFEALLSALLQLSNTSTLLVLAYKRRHGSEEAFFESLEQHFEMQRVPREQLHADFQSSDIELFCARRR</sequence>
<dbReference type="Pfam" id="PF10294">
    <property type="entry name" value="Methyltransf_16"/>
    <property type="match status" value="1"/>
</dbReference>
<proteinExistence type="predicted"/>
<dbReference type="AlphaFoldDB" id="A0AAD5M403"/>
<evidence type="ECO:0000313" key="2">
    <source>
        <dbReference type="EMBL" id="KAJ0394093.1"/>
    </source>
</evidence>
<reference evidence="2" key="1">
    <citation type="submission" date="2021-12" db="EMBL/GenBank/DDBJ databases">
        <title>Prjna785345.</title>
        <authorList>
            <person name="Rujirawat T."/>
            <person name="Krajaejun T."/>
        </authorList>
    </citation>
    <scope>NUCLEOTIDE SEQUENCE</scope>
    <source>
        <strain evidence="2">Pi057C3</strain>
    </source>
</reference>